<evidence type="ECO:0000313" key="1">
    <source>
        <dbReference type="EMBL" id="MBW7459304.1"/>
    </source>
</evidence>
<keyword evidence="2" id="KW-1185">Reference proteome</keyword>
<organism evidence="1 2">
    <name type="scientific">Paenibacillus sepulcri</name>
    <dbReference type="NCBI Taxonomy" id="359917"/>
    <lineage>
        <taxon>Bacteria</taxon>
        <taxon>Bacillati</taxon>
        <taxon>Bacillota</taxon>
        <taxon>Bacilli</taxon>
        <taxon>Bacillales</taxon>
        <taxon>Paenibacillaceae</taxon>
        <taxon>Paenibacillus</taxon>
    </lineage>
</organism>
<dbReference type="Proteomes" id="UP001519887">
    <property type="component" value="Unassembled WGS sequence"/>
</dbReference>
<name>A0ABS7CEF7_9BACL</name>
<proteinExistence type="predicted"/>
<sequence>MVSKLRKYGPPVIVLAVFIVLWQAAVAVFDIEPYILPSPLAIASNTVSEAPRLFHHTLSTLGV</sequence>
<comment type="caution">
    <text evidence="1">The sequence shown here is derived from an EMBL/GenBank/DDBJ whole genome shotgun (WGS) entry which is preliminary data.</text>
</comment>
<evidence type="ECO:0000313" key="2">
    <source>
        <dbReference type="Proteomes" id="UP001519887"/>
    </source>
</evidence>
<feature type="non-terminal residue" evidence="1">
    <location>
        <position position="63"/>
    </location>
</feature>
<protein>
    <submittedName>
        <fullName evidence="1">ABC transporter permease</fullName>
    </submittedName>
</protein>
<gene>
    <name evidence="1" type="ORF">K0U00_35150</name>
</gene>
<reference evidence="1 2" key="1">
    <citation type="submission" date="2021-07" db="EMBL/GenBank/DDBJ databases">
        <title>Paenibacillus radiodurans sp. nov., isolated from the southeastern edge of Tengger Desert.</title>
        <authorList>
            <person name="Zhang G."/>
        </authorList>
    </citation>
    <scope>NUCLEOTIDE SEQUENCE [LARGE SCALE GENOMIC DNA]</scope>
    <source>
        <strain evidence="1 2">CCM 7311</strain>
    </source>
</reference>
<accession>A0ABS7CEF7</accession>
<dbReference type="EMBL" id="JAHZIK010001578">
    <property type="protein sequence ID" value="MBW7459304.1"/>
    <property type="molecule type" value="Genomic_DNA"/>
</dbReference>